<accession>A0A803LLH9</accession>
<dbReference type="NCBIfam" id="TIGR01615">
    <property type="entry name" value="A_thal_3542"/>
    <property type="match status" value="1"/>
</dbReference>
<dbReference type="PANTHER" id="PTHR31579:SF2">
    <property type="entry name" value="DUF506 FAMILY PROTEIN"/>
    <property type="match status" value="1"/>
</dbReference>
<keyword evidence="2" id="KW-1185">Reference proteome</keyword>
<dbReference type="PANTHER" id="PTHR31579">
    <property type="entry name" value="OS03G0796600 PROTEIN"/>
    <property type="match status" value="1"/>
</dbReference>
<dbReference type="Gramene" id="AUR62014826-RA">
    <property type="protein sequence ID" value="AUR62014826-RA:cds"/>
    <property type="gene ID" value="AUR62014826"/>
</dbReference>
<dbReference type="InterPro" id="IPR006502">
    <property type="entry name" value="PDDEXK-like"/>
</dbReference>
<name>A0A803LLH9_CHEQI</name>
<dbReference type="GeneID" id="110693623"/>
<organism evidence="1 2">
    <name type="scientific">Chenopodium quinoa</name>
    <name type="common">Quinoa</name>
    <dbReference type="NCBI Taxonomy" id="63459"/>
    <lineage>
        <taxon>Eukaryota</taxon>
        <taxon>Viridiplantae</taxon>
        <taxon>Streptophyta</taxon>
        <taxon>Embryophyta</taxon>
        <taxon>Tracheophyta</taxon>
        <taxon>Spermatophyta</taxon>
        <taxon>Magnoliopsida</taxon>
        <taxon>eudicotyledons</taxon>
        <taxon>Gunneridae</taxon>
        <taxon>Pentapetalae</taxon>
        <taxon>Caryophyllales</taxon>
        <taxon>Chenopodiaceae</taxon>
        <taxon>Chenopodioideae</taxon>
        <taxon>Atripliceae</taxon>
        <taxon>Chenopodium</taxon>
    </lineage>
</organism>
<gene>
    <name evidence="1" type="primary">LOC110693623</name>
</gene>
<dbReference type="RefSeq" id="XP_021726457.1">
    <property type="nucleotide sequence ID" value="XM_021870765.1"/>
</dbReference>
<evidence type="ECO:0000313" key="2">
    <source>
        <dbReference type="Proteomes" id="UP000596660"/>
    </source>
</evidence>
<dbReference type="OMA" id="RVMCAAA"/>
<reference evidence="1" key="2">
    <citation type="submission" date="2021-03" db="UniProtKB">
        <authorList>
            <consortium name="EnsemblPlants"/>
        </authorList>
    </citation>
    <scope>IDENTIFICATION</scope>
</reference>
<protein>
    <submittedName>
        <fullName evidence="1">Uncharacterized protein</fullName>
    </submittedName>
</protein>
<dbReference type="OrthoDB" id="691424at2759"/>
<proteinExistence type="predicted"/>
<dbReference type="Pfam" id="PF04720">
    <property type="entry name" value="PDDEXK_6"/>
    <property type="match status" value="1"/>
</dbReference>
<sequence>MTITGAPGRFPAGRRVLAYDTSMGDEKVEYYDELAVSSSDSVFGFLEGSIESTTSNEGYHQEGDAIFDDEEEGENSGNSFEENKTFWENQHNLLQATLCRTTSLETGIRNVTKEALKELQGEGHYCKCGKAVAGNNCRSCLIREVSSRLRNAGYSSAICRTKWRSTPEIPAGEHTFIDVVDNSSSKRGEVRVIIELSFRADFEIARASDDYNRLVSRLPEVFVGKAERLKALIKVLCAAAKKCMKDKKMHMGPWRKQKYKQAKWFSTPYERKEEVNAPANRVNSSQISKPPRAASMLTIALMDMHRKPVAVV</sequence>
<dbReference type="EnsemblPlants" id="AUR62014826-RA">
    <property type="protein sequence ID" value="AUR62014826-RA:cds"/>
    <property type="gene ID" value="AUR62014826"/>
</dbReference>
<reference evidence="1" key="1">
    <citation type="journal article" date="2017" name="Nature">
        <title>The genome of Chenopodium quinoa.</title>
        <authorList>
            <person name="Jarvis D.E."/>
            <person name="Ho Y.S."/>
            <person name="Lightfoot D.J."/>
            <person name="Schmoeckel S.M."/>
            <person name="Li B."/>
            <person name="Borm T.J.A."/>
            <person name="Ohyanagi H."/>
            <person name="Mineta K."/>
            <person name="Michell C.T."/>
            <person name="Saber N."/>
            <person name="Kharbatia N.M."/>
            <person name="Rupper R.R."/>
            <person name="Sharp A.R."/>
            <person name="Dally N."/>
            <person name="Boughton B.A."/>
            <person name="Woo Y.H."/>
            <person name="Gao G."/>
            <person name="Schijlen E.G.W.M."/>
            <person name="Guo X."/>
            <person name="Momin A.A."/>
            <person name="Negrao S."/>
            <person name="Al-Babili S."/>
            <person name="Gehring C."/>
            <person name="Roessner U."/>
            <person name="Jung C."/>
            <person name="Murphy K."/>
            <person name="Arold S.T."/>
            <person name="Gojobori T."/>
            <person name="van der Linden C.G."/>
            <person name="van Loo E.N."/>
            <person name="Jellen E.N."/>
            <person name="Maughan P.J."/>
            <person name="Tester M."/>
        </authorList>
    </citation>
    <scope>NUCLEOTIDE SEQUENCE [LARGE SCALE GENOMIC DNA]</scope>
    <source>
        <strain evidence="1">cv. PI 614886</strain>
    </source>
</reference>
<dbReference type="Proteomes" id="UP000596660">
    <property type="component" value="Unplaced"/>
</dbReference>
<dbReference type="KEGG" id="cqi:110693623"/>
<evidence type="ECO:0000313" key="1">
    <source>
        <dbReference type="EnsemblPlants" id="AUR62014826-RA:cds"/>
    </source>
</evidence>
<dbReference type="AlphaFoldDB" id="A0A803LLH9"/>